<organism evidence="1 2">
    <name type="scientific">Dermatophagoides pteronyssinus</name>
    <name type="common">European house dust mite</name>
    <dbReference type="NCBI Taxonomy" id="6956"/>
    <lineage>
        <taxon>Eukaryota</taxon>
        <taxon>Metazoa</taxon>
        <taxon>Ecdysozoa</taxon>
        <taxon>Arthropoda</taxon>
        <taxon>Chelicerata</taxon>
        <taxon>Arachnida</taxon>
        <taxon>Acari</taxon>
        <taxon>Acariformes</taxon>
        <taxon>Sarcoptiformes</taxon>
        <taxon>Astigmata</taxon>
        <taxon>Psoroptidia</taxon>
        <taxon>Analgoidea</taxon>
        <taxon>Pyroglyphidae</taxon>
        <taxon>Dermatophagoidinae</taxon>
        <taxon>Dermatophagoides</taxon>
    </lineage>
</organism>
<dbReference type="Proteomes" id="UP000887458">
    <property type="component" value="Unassembled WGS sequence"/>
</dbReference>
<keyword evidence="2" id="KW-1185">Reference proteome</keyword>
<accession>A0ABQ8JE33</accession>
<dbReference type="EMBL" id="NJHN03000047">
    <property type="protein sequence ID" value="KAH9420860.1"/>
    <property type="molecule type" value="Genomic_DNA"/>
</dbReference>
<evidence type="ECO:0000313" key="1">
    <source>
        <dbReference type="EMBL" id="KAH9420860.1"/>
    </source>
</evidence>
<name>A0ABQ8JE33_DERPT</name>
<comment type="caution">
    <text evidence="1">The sequence shown here is derived from an EMBL/GenBank/DDBJ whole genome shotgun (WGS) entry which is preliminary data.</text>
</comment>
<gene>
    <name evidence="1" type="ORF">DERP_001294</name>
</gene>
<protein>
    <submittedName>
        <fullName evidence="1">Uncharacterized protein</fullName>
    </submittedName>
</protein>
<reference evidence="1 2" key="1">
    <citation type="journal article" date="2018" name="J. Allergy Clin. Immunol.">
        <title>High-quality assembly of Dermatophagoides pteronyssinus genome and transcriptome reveals a wide range of novel allergens.</title>
        <authorList>
            <person name="Liu X.Y."/>
            <person name="Yang K.Y."/>
            <person name="Wang M.Q."/>
            <person name="Kwok J.S."/>
            <person name="Zeng X."/>
            <person name="Yang Z."/>
            <person name="Xiao X.J."/>
            <person name="Lau C.P."/>
            <person name="Li Y."/>
            <person name="Huang Z.M."/>
            <person name="Ba J.G."/>
            <person name="Yim A.K."/>
            <person name="Ouyang C.Y."/>
            <person name="Ngai S.M."/>
            <person name="Chan T.F."/>
            <person name="Leung E.L."/>
            <person name="Liu L."/>
            <person name="Liu Z.G."/>
            <person name="Tsui S.K."/>
        </authorList>
    </citation>
    <scope>NUCLEOTIDE SEQUENCE [LARGE SCALE GENOMIC DNA]</scope>
    <source>
        <strain evidence="1">Derp</strain>
    </source>
</reference>
<reference evidence="1 2" key="2">
    <citation type="journal article" date="2022" name="Mol. Biol. Evol.">
        <title>Comparative Genomics Reveals Insights into the Divergent Evolution of Astigmatic Mites and Household Pest Adaptations.</title>
        <authorList>
            <person name="Xiong Q."/>
            <person name="Wan A.T."/>
            <person name="Liu X."/>
            <person name="Fung C.S."/>
            <person name="Xiao X."/>
            <person name="Malainual N."/>
            <person name="Hou J."/>
            <person name="Wang L."/>
            <person name="Wang M."/>
            <person name="Yang K.Y."/>
            <person name="Cui Y."/>
            <person name="Leung E.L."/>
            <person name="Nong W."/>
            <person name="Shin S.K."/>
            <person name="Au S.W."/>
            <person name="Jeong K.Y."/>
            <person name="Chew F.T."/>
            <person name="Hui J.H."/>
            <person name="Leung T.F."/>
            <person name="Tungtrongchitr A."/>
            <person name="Zhong N."/>
            <person name="Liu Z."/>
            <person name="Tsui S.K."/>
        </authorList>
    </citation>
    <scope>NUCLEOTIDE SEQUENCE [LARGE SCALE GENOMIC DNA]</scope>
    <source>
        <strain evidence="1">Derp</strain>
    </source>
</reference>
<evidence type="ECO:0000313" key="2">
    <source>
        <dbReference type="Proteomes" id="UP000887458"/>
    </source>
</evidence>
<sequence>MIIITLMMITGVSDKFTNYITDEILKQMCNSYATIQLSIYPDDVRKLHLPVIITINDYDEQQRRLISSDSTSDVKITNLHQLFYLIKQ</sequence>
<proteinExistence type="predicted"/>